<dbReference type="EMBL" id="WNWW01000642">
    <property type="protein sequence ID" value="KAF3422823.1"/>
    <property type="molecule type" value="Genomic_DNA"/>
</dbReference>
<feature type="region of interest" description="Disordered" evidence="3">
    <location>
        <begin position="449"/>
        <end position="522"/>
    </location>
</feature>
<feature type="compositionally biased region" description="Polar residues" evidence="3">
    <location>
        <begin position="2188"/>
        <end position="2207"/>
    </location>
</feature>
<dbReference type="PANTHER" id="PTHR12730:SF0">
    <property type="entry name" value="PROTEIN SDA1 HOMOLOG"/>
    <property type="match status" value="1"/>
</dbReference>
<dbReference type="InterPro" id="IPR018834">
    <property type="entry name" value="DNA/RNA-bd_Est1-type"/>
</dbReference>
<evidence type="ECO:0000313" key="6">
    <source>
        <dbReference type="Proteomes" id="UP000655588"/>
    </source>
</evidence>
<dbReference type="InterPro" id="IPR046347">
    <property type="entry name" value="bZIP_sf"/>
</dbReference>
<gene>
    <name evidence="5" type="ORF">E2986_13164</name>
</gene>
<evidence type="ECO:0000256" key="3">
    <source>
        <dbReference type="SAM" id="MobiDB-lite"/>
    </source>
</evidence>
<dbReference type="InterPro" id="IPR011990">
    <property type="entry name" value="TPR-like_helical_dom_sf"/>
</dbReference>
<dbReference type="GO" id="GO:0042273">
    <property type="term" value="P:ribosomal large subunit biogenesis"/>
    <property type="evidence" value="ECO:0007669"/>
    <property type="project" value="InterPro"/>
</dbReference>
<dbReference type="SUPFAM" id="SSF48371">
    <property type="entry name" value="ARM repeat"/>
    <property type="match status" value="1"/>
</dbReference>
<dbReference type="GO" id="GO:0000055">
    <property type="term" value="P:ribosomal large subunit export from nucleus"/>
    <property type="evidence" value="ECO:0007669"/>
    <property type="project" value="InterPro"/>
</dbReference>
<feature type="compositionally biased region" description="Polar residues" evidence="3">
    <location>
        <begin position="1593"/>
        <end position="1610"/>
    </location>
</feature>
<organism evidence="5 6">
    <name type="scientific">Frieseomelitta varia</name>
    <dbReference type="NCBI Taxonomy" id="561572"/>
    <lineage>
        <taxon>Eukaryota</taxon>
        <taxon>Metazoa</taxon>
        <taxon>Ecdysozoa</taxon>
        <taxon>Arthropoda</taxon>
        <taxon>Hexapoda</taxon>
        <taxon>Insecta</taxon>
        <taxon>Pterygota</taxon>
        <taxon>Neoptera</taxon>
        <taxon>Endopterygota</taxon>
        <taxon>Hymenoptera</taxon>
        <taxon>Apocrita</taxon>
        <taxon>Aculeata</taxon>
        <taxon>Apoidea</taxon>
        <taxon>Anthophila</taxon>
        <taxon>Apidae</taxon>
        <taxon>Frieseomelitta</taxon>
    </lineage>
</organism>
<comment type="caution">
    <text evidence="5">The sequence shown here is derived from an EMBL/GenBank/DDBJ whole genome shotgun (WGS) entry which is preliminary data.</text>
</comment>
<feature type="region of interest" description="Disordered" evidence="3">
    <location>
        <begin position="1694"/>
        <end position="1718"/>
    </location>
</feature>
<feature type="coiled-coil region" evidence="2">
    <location>
        <begin position="744"/>
        <end position="812"/>
    </location>
</feature>
<dbReference type="Gene3D" id="1.20.5.170">
    <property type="match status" value="1"/>
</dbReference>
<feature type="compositionally biased region" description="Basic and acidic residues" evidence="3">
    <location>
        <begin position="494"/>
        <end position="522"/>
    </location>
</feature>
<dbReference type="PROSITE" id="PS50217">
    <property type="entry name" value="BZIP"/>
    <property type="match status" value="1"/>
</dbReference>
<name>A0A833SA74_9HYME</name>
<dbReference type="GO" id="GO:0005730">
    <property type="term" value="C:nucleolus"/>
    <property type="evidence" value="ECO:0007669"/>
    <property type="project" value="TreeGrafter"/>
</dbReference>
<accession>A0A833SA74</accession>
<feature type="region of interest" description="Disordered" evidence="3">
    <location>
        <begin position="1589"/>
        <end position="1614"/>
    </location>
</feature>
<feature type="domain" description="BZIP" evidence="4">
    <location>
        <begin position="753"/>
        <end position="810"/>
    </location>
</feature>
<dbReference type="Pfam" id="PF00170">
    <property type="entry name" value="bZIP_1"/>
    <property type="match status" value="1"/>
</dbReference>
<dbReference type="Pfam" id="PF10374">
    <property type="entry name" value="EST1"/>
    <property type="match status" value="1"/>
</dbReference>
<dbReference type="CDD" id="cd14700">
    <property type="entry name" value="bZIP_ATF6"/>
    <property type="match status" value="1"/>
</dbReference>
<dbReference type="InterPro" id="IPR004827">
    <property type="entry name" value="bZIP"/>
</dbReference>
<dbReference type="GO" id="GO:0003700">
    <property type="term" value="F:DNA-binding transcription factor activity"/>
    <property type="evidence" value="ECO:0007669"/>
    <property type="project" value="InterPro"/>
</dbReference>
<dbReference type="InterPro" id="IPR016024">
    <property type="entry name" value="ARM-type_fold"/>
</dbReference>
<dbReference type="Pfam" id="PF08158">
    <property type="entry name" value="SDA1_HEAT"/>
    <property type="match status" value="1"/>
</dbReference>
<evidence type="ECO:0000256" key="2">
    <source>
        <dbReference type="SAM" id="Coils"/>
    </source>
</evidence>
<keyword evidence="6" id="KW-1185">Reference proteome</keyword>
<dbReference type="PANTHER" id="PTHR12730">
    <property type="entry name" value="HSDA/SDA1-RELATED"/>
    <property type="match status" value="1"/>
</dbReference>
<reference evidence="5" key="1">
    <citation type="submission" date="2019-11" db="EMBL/GenBank/DDBJ databases">
        <title>The nuclear and mitochondrial genomes of Frieseomelitta varia - a highly eusocial stingless bee (Meliponini) with a permanently sterile worker caste.</title>
        <authorList>
            <person name="Freitas F.C.P."/>
            <person name="Lourenco A.P."/>
            <person name="Nunes F.M.F."/>
            <person name="Paschoal A.R."/>
            <person name="Abreu F.C.P."/>
            <person name="Barbin F.O."/>
            <person name="Bataglia L."/>
            <person name="Cardoso-Junior C.A.M."/>
            <person name="Cervoni M.S."/>
            <person name="Silva S.R."/>
            <person name="Dalarmi F."/>
            <person name="Del Lama M.A."/>
            <person name="Depintor T.S."/>
            <person name="Ferreira K.M."/>
            <person name="Goria P.S."/>
            <person name="Jaskot M.C."/>
            <person name="Lago D.C."/>
            <person name="Luna-Lucena D."/>
            <person name="Moda L.M."/>
            <person name="Nascimento L."/>
            <person name="Pedrino M."/>
            <person name="Rabico F.O."/>
            <person name="Sanches F.C."/>
            <person name="Santos D.E."/>
            <person name="Santos C.G."/>
            <person name="Vieira J."/>
            <person name="Lopes T.F."/>
            <person name="Barchuk A.R."/>
            <person name="Hartfelder K."/>
            <person name="Simoes Z.L.P."/>
            <person name="Bitondi M.M.G."/>
            <person name="Pinheiro D.G."/>
        </authorList>
    </citation>
    <scope>NUCLEOTIDE SEQUENCE</scope>
    <source>
        <strain evidence="5">USP_RPSP 00005682</strain>
        <tissue evidence="5">Whole individual</tissue>
    </source>
</reference>
<proteinExistence type="predicted"/>
<dbReference type="Gene3D" id="1.25.40.10">
    <property type="entry name" value="Tetratricopeptide repeat domain"/>
    <property type="match status" value="1"/>
</dbReference>
<dbReference type="Proteomes" id="UP000655588">
    <property type="component" value="Unassembled WGS sequence"/>
</dbReference>
<evidence type="ECO:0000259" key="4">
    <source>
        <dbReference type="PROSITE" id="PS50217"/>
    </source>
</evidence>
<dbReference type="Pfam" id="PF10373">
    <property type="entry name" value="EST1_DNA_bind"/>
    <property type="match status" value="1"/>
</dbReference>
<dbReference type="InterPro" id="IPR019458">
    <property type="entry name" value="Est1-like_N"/>
</dbReference>
<protein>
    <recommendedName>
        <fullName evidence="4">BZIP domain-containing protein</fullName>
    </recommendedName>
</protein>
<dbReference type="InterPro" id="IPR027312">
    <property type="entry name" value="Sda1"/>
</dbReference>
<feature type="region of interest" description="Disordered" evidence="3">
    <location>
        <begin position="2188"/>
        <end position="2217"/>
    </location>
</feature>
<dbReference type="GO" id="GO:0000184">
    <property type="term" value="P:nuclear-transcribed mRNA catabolic process, nonsense-mediated decay"/>
    <property type="evidence" value="ECO:0007669"/>
    <property type="project" value="UniProtKB-KW"/>
</dbReference>
<feature type="region of interest" description="Disordered" evidence="3">
    <location>
        <begin position="2112"/>
        <end position="2157"/>
    </location>
</feature>
<evidence type="ECO:0000256" key="1">
    <source>
        <dbReference type="ARBA" id="ARBA00023161"/>
    </source>
</evidence>
<dbReference type="SUPFAM" id="SSF48452">
    <property type="entry name" value="TPR-like"/>
    <property type="match status" value="1"/>
</dbReference>
<dbReference type="SUPFAM" id="SSF57959">
    <property type="entry name" value="Leucine zipper domain"/>
    <property type="match status" value="1"/>
</dbReference>
<feature type="compositionally biased region" description="Acidic residues" evidence="3">
    <location>
        <begin position="452"/>
        <end position="491"/>
    </location>
</feature>
<keyword evidence="2" id="KW-0175">Coiled coil</keyword>
<feature type="compositionally biased region" description="Polar residues" evidence="3">
    <location>
        <begin position="2117"/>
        <end position="2153"/>
    </location>
</feature>
<dbReference type="InterPro" id="IPR012977">
    <property type="entry name" value="SDA1_N"/>
</dbReference>
<keyword evidence="1" id="KW-0866">Nonsense-mediated mRNA decay</keyword>
<evidence type="ECO:0000313" key="5">
    <source>
        <dbReference type="EMBL" id="KAF3422823.1"/>
    </source>
</evidence>
<sequence length="2231" mass="250994">MVRHNNRLPENLPQLQNLIKRDPESYKEEFLQQHQHYKSILEVFRLSPNKFNKSLDEVVTFLAQVAHCYPNELESFPQEIIDVLQTYNTVLDSGLRLTFCKALIQLRNKALLEPTVLLSLCFELLRCQDKNLREFLQTHIITDIKNVNNKQKNTKINTTLQNFMFSMLKDSNARSAKMSADIMIELYNKGIWNDAKTVNVLTTGCFVKATKVTVACLKFFLGTGKEEQENEESDSDSEPNIKEIIMANRVNKKTKKREKHLAKAKQLLTKSKKKATKAPSYNFSALHLIHDPQNFAEKLFKQLERNNDRFEIKLLTLDVISRLIGLHNLFLLNFYPYLQRFLQPHQREVTKLLQCIAQASHELIPPDTLEPVLKTLANNFVTERNSADVMAIGHSIPELLHKKDRGRPTETTITLTMPKYGQISANDFIPGAEVLLDNKSDNVEDTLKIDVENSDNDDEWIDINSGDDDDNDNDDDYSDDNNDEDNDEGGSDDNNVKERKEKELEENKEGQSAKNNNKDVIKMNESEKMGIETTLETPPISPPQNVSSPISPQSISNIAIAKHIKLEPFKLQDTKETKFTLSKINSAKRVRVQPKDNIQLVTDEQPKNAIFLSTQNFVALTQKIRQNYISYPFTTHFTPNTNKEIQTSIQPSSVPIKTETNTIQQLQENNVKITDNVSNVYTLGNDQTINMMDPPLVLKNEAAGCTSIIVKSDSDACKPIIIKTETSNYTPIVIKNEMQDVNFVERQECEIKALKRQQRMIKNRESACLSRKKKKEYVSSLEKQIYELQQQNKQLKMENTNLKQKLSSLEHTSATNKFKSLNFNTNKKNVAILLGMVFMVSLNVNGFKKDISKKLTFFSRDIFSQNNQLNILSNDESINAQHARHGRTLLWTSRDQIREEDEDSFRKNISIPQPMCPMYINQSESIRLDYELRRWIGGKSDQDNLKKGKLDASVTGKFLSSPLHVMQKAKRKRNLSERSKSEIHRKITEPSISNAVEVFSPIIRKEHASLFEALGRRDDTFYVVWFSGEHLLLPASSKNSTGRPRMSLVLPALPMNDKQFCTEIQGTQNMGLNAAVQALKKAEPLKDKVQRCQDLLNDSDAWVCQQQLQKIYQQVLILDLEYALDRKVEQELWNLGFKNYIATLQSQAKDRKNPKRGESQALLSWCLEAASGFYLTLLQEICTAFDLDLPFRRKGYIYGCTSPWKAIEKLSVPHKSSCFYACQYCLVHLGDIARYRNESKQAELFYRHAVSLSPSSGQPYNQLALLEASRGNKLATVFYYTRSVAVKHPFPVATTNLAKTLSSALNDTSLNIDGKTKLTSQEYVAVFLKLHGVIHNLGDLKVASAYAKLLTETLTALVATESFSSWMLVQMFVINLYALEHTTNVVVGSAEPLKHEQLTSDEKLARDCILDLIAGSLSALLLPVYTIKNSIIEYFALPSIKLCLDWIHTKPTVLEELAFTSRLQIWPSLCVLLNALQNCVADFSYDQYVKVPLPEDRDLQGFLPLEKSFESLKFTSTDLEDNIEASNKLRAVRILRLGHCLAQYKINGTALIAITLGGEKGDNRFSSISEGNGLSNELMKELEELSLNKERQSAVSTSPVLSESASSKGSTDVDMLDHGFDKRIGILKPQGSLERSKDTASITAAESGAFETNVQPATRKPRQNIAMQTIMRRAETEQKQVTFKNLSPLNVEEENEKKVKASGTSVSPIKGAPTNGNKNLSVAGEMSKLSGAPSATLGTQVTVQNRLPLMPSATIAMQSQIVSTQSQVKPAKSQHVVSPSQPTQINHFPAKEQQASGIPTPIPTPIPTGMSQCVGAICYQNPTFNVQNPQFTKNYVTNHIGNLSNYPVQGRFASSTQQPMQPQSISLQHTTNQSRSMHQRPQTHNVLQNTLLHQNLGLLASAQPNNVMPNASQNINSQQNRNIGLQQNRNLSAQQNHSLTMQQNVAKSNLRSNTMSLHNQGTLTNPTIANVSTLSTLNTYQKKLHQVAPMIPSASSVPGNSLNPTTTSNFQYNFNQNEFNQNAFGQVSQKQLPSSAYNKNSDVLEFSLPNHLGMSKNQSQPATSYPPFQNYEPTNFNLWKDTQHSQLSVPCWGSAGRGMQLHNEDTPVAENYRNWEDSSNSGNVVSQIPLRTSNNYPSDSQHTKQFSSGSNFESPRPLEVDIKSNQSISTGNTYSLFSSSNAWGSNAQSCNVSNQDQTKTRLNQQSLWFGPGPSPLERLLEQQKSLREGGT</sequence>
<dbReference type="SMART" id="SM00338">
    <property type="entry name" value="BRLZ"/>
    <property type="match status" value="1"/>
</dbReference>